<proteinExistence type="predicted"/>
<feature type="domain" description="Virulence factor" evidence="1">
    <location>
        <begin position="8"/>
        <end position="92"/>
    </location>
</feature>
<dbReference type="InterPro" id="IPR025989">
    <property type="entry name" value="Virulence_F_dom"/>
</dbReference>
<gene>
    <name evidence="2" type="ORF">GPA22_10460</name>
</gene>
<evidence type="ECO:0000259" key="1">
    <source>
        <dbReference type="Pfam" id="PF13769"/>
    </source>
</evidence>
<organism evidence="2 3">
    <name type="scientific">Aromatoleum toluvorans</name>
    <dbReference type="NCBI Taxonomy" id="92002"/>
    <lineage>
        <taxon>Bacteria</taxon>
        <taxon>Pseudomonadati</taxon>
        <taxon>Pseudomonadota</taxon>
        <taxon>Betaproteobacteria</taxon>
        <taxon>Rhodocyclales</taxon>
        <taxon>Rhodocyclaceae</taxon>
        <taxon>Aromatoleum</taxon>
    </lineage>
</organism>
<accession>A0ABX1PZL6</accession>
<dbReference type="EMBL" id="WTVN01000013">
    <property type="protein sequence ID" value="NMG44152.1"/>
    <property type="molecule type" value="Genomic_DNA"/>
</dbReference>
<evidence type="ECO:0000313" key="3">
    <source>
        <dbReference type="Proteomes" id="UP000623795"/>
    </source>
</evidence>
<comment type="caution">
    <text evidence="2">The sequence shown here is derived from an EMBL/GenBank/DDBJ whole genome shotgun (WGS) entry which is preliminary data.</text>
</comment>
<sequence>MAKLIVVQWRDIPAQVIVKNGRESAKAQLSERFQVAIDRAAMRAGKGSSEAYLEDWQRLPPRECSGDLQAEAAAEAARIEARFSDGDLEALVRAKGVAADRSAAND</sequence>
<keyword evidence="3" id="KW-1185">Reference proteome</keyword>
<evidence type="ECO:0000313" key="2">
    <source>
        <dbReference type="EMBL" id="NMG44152.1"/>
    </source>
</evidence>
<protein>
    <recommendedName>
        <fullName evidence="1">Virulence factor domain-containing protein</fullName>
    </recommendedName>
</protein>
<name>A0ABX1PZL6_9RHOO</name>
<dbReference type="Pfam" id="PF13769">
    <property type="entry name" value="Virulence_fact"/>
    <property type="match status" value="1"/>
</dbReference>
<dbReference type="Proteomes" id="UP000623795">
    <property type="component" value="Unassembled WGS sequence"/>
</dbReference>
<dbReference type="RefSeq" id="WP_169256020.1">
    <property type="nucleotide sequence ID" value="NZ_WTVN01000013.1"/>
</dbReference>
<reference evidence="2 3" key="1">
    <citation type="submission" date="2019-12" db="EMBL/GenBank/DDBJ databases">
        <title>Comparative genomics gives insights into the taxonomy of the Azoarcus-Aromatoleum group and reveals separate origins of nif in the plant-associated Azoarcus and non-plant-associated Aromatoleum sub-groups.</title>
        <authorList>
            <person name="Lafos M."/>
            <person name="Maluk M."/>
            <person name="Batista M."/>
            <person name="Junghare M."/>
            <person name="Carmona M."/>
            <person name="Faoro H."/>
            <person name="Cruz L.M."/>
            <person name="Battistoni F."/>
            <person name="De Souza E."/>
            <person name="Pedrosa F."/>
            <person name="Chen W.-M."/>
            <person name="Poole P.S."/>
            <person name="Dixon R.A."/>
            <person name="James E.K."/>
        </authorList>
    </citation>
    <scope>NUCLEOTIDE SEQUENCE [LARGE SCALE GENOMIC DNA]</scope>
    <source>
        <strain evidence="2 3">Td21</strain>
    </source>
</reference>